<organism evidence="3 4">
    <name type="scientific">Dyadobacter sandarakinus</name>
    <dbReference type="NCBI Taxonomy" id="2747268"/>
    <lineage>
        <taxon>Bacteria</taxon>
        <taxon>Pseudomonadati</taxon>
        <taxon>Bacteroidota</taxon>
        <taxon>Cytophagia</taxon>
        <taxon>Cytophagales</taxon>
        <taxon>Spirosomataceae</taxon>
        <taxon>Dyadobacter</taxon>
    </lineage>
</organism>
<dbReference type="InterPro" id="IPR016162">
    <property type="entry name" value="Ald_DH_N"/>
</dbReference>
<dbReference type="InterPro" id="IPR044151">
    <property type="entry name" value="ALDH_KGSADH"/>
</dbReference>
<dbReference type="Gene3D" id="3.40.309.10">
    <property type="entry name" value="Aldehyde Dehydrogenase, Chain A, domain 2"/>
    <property type="match status" value="1"/>
</dbReference>
<evidence type="ECO:0000313" key="3">
    <source>
        <dbReference type="EMBL" id="QRR01097.1"/>
    </source>
</evidence>
<dbReference type="EMBL" id="CP056775">
    <property type="protein sequence ID" value="QRR01097.1"/>
    <property type="molecule type" value="Genomic_DNA"/>
</dbReference>
<keyword evidence="1" id="KW-0560">Oxidoreductase</keyword>
<sequence length="528" mass="56930">MNIQGKNYIGNTLAASGDRTFQAYVPARDTYLPETFHCATQEEVQTTMQLAEKASGAYAATTSRDRAAFLRAITEEILTIGDVLLERASLETGLPIARLEGERARTINQLTQFAELLEEGSWVRASIDTADPQRTPPKPDLRKMLIPIGPVVVFGSSNFPFAYSVAGVDTGPALAAGNPVIVKAHAAHPGVSDLVAQAVIRAAQKTGMPEGVFSMLYDDGFEVGSALVKHPATRAVGFTGSYHGGMALYKLVQEREEPIPVYAEMGSVNPVVILPESLKNDPEGLARTLAASVTLGAGQFCTNPGLVFVTRTAGFEAFIQAYENAFAAVSPATMLTAGICKNYYKLRNEIFDQSEVEQLALSEVAETLKNQAQTSVAQVPAAAFITNPRLREEVFGPFSLLVVCENTSELLEAIQVVKGQLTTSLIATEEEAASYPAIVRHLSRISGRFIMNGVPTGVEVCASMHHGGPFPATNDPKFTSVGVDSILRFVRPQTYQGWPDSLLPPELQNSNPQRIHRFVNNAWSSEAI</sequence>
<dbReference type="Gene3D" id="3.40.605.10">
    <property type="entry name" value="Aldehyde Dehydrogenase, Chain A, domain 1"/>
    <property type="match status" value="1"/>
</dbReference>
<evidence type="ECO:0000256" key="1">
    <source>
        <dbReference type="ARBA" id="ARBA00023002"/>
    </source>
</evidence>
<evidence type="ECO:0000259" key="2">
    <source>
        <dbReference type="Pfam" id="PF00171"/>
    </source>
</evidence>
<dbReference type="PANTHER" id="PTHR43353:SF3">
    <property type="entry name" value="ALDEHYDE DEHYDROGENASE-RELATED"/>
    <property type="match status" value="1"/>
</dbReference>
<dbReference type="InterPro" id="IPR016161">
    <property type="entry name" value="Ald_DH/histidinol_DH"/>
</dbReference>
<feature type="domain" description="Aldehyde dehydrogenase" evidence="2">
    <location>
        <begin position="18"/>
        <end position="434"/>
    </location>
</feature>
<dbReference type="InterPro" id="IPR016163">
    <property type="entry name" value="Ald_DH_C"/>
</dbReference>
<evidence type="ECO:0000313" key="4">
    <source>
        <dbReference type="Proteomes" id="UP000612680"/>
    </source>
</evidence>
<keyword evidence="4" id="KW-1185">Reference proteome</keyword>
<dbReference type="RefSeq" id="WP_204663066.1">
    <property type="nucleotide sequence ID" value="NZ_CP056775.1"/>
</dbReference>
<protein>
    <submittedName>
        <fullName evidence="3">Aldehyde dehydrogenase (NADP(+))</fullName>
    </submittedName>
</protein>
<dbReference type="CDD" id="cd07129">
    <property type="entry name" value="ALDH_KGSADH"/>
    <property type="match status" value="1"/>
</dbReference>
<proteinExistence type="predicted"/>
<dbReference type="InterPro" id="IPR050740">
    <property type="entry name" value="Aldehyde_DH_Superfamily"/>
</dbReference>
<dbReference type="SUPFAM" id="SSF53720">
    <property type="entry name" value="ALDH-like"/>
    <property type="match status" value="1"/>
</dbReference>
<dbReference type="Pfam" id="PF00171">
    <property type="entry name" value="Aldedh"/>
    <property type="match status" value="1"/>
</dbReference>
<reference evidence="3 4" key="1">
    <citation type="submission" date="2020-06" db="EMBL/GenBank/DDBJ databases">
        <title>Dyadobacter sandarakinus sp. nov., isolated from the soil of the Arctic Yellow River Station.</title>
        <authorList>
            <person name="Zhang Y."/>
            <person name="Peng F."/>
        </authorList>
    </citation>
    <scope>NUCLEOTIDE SEQUENCE [LARGE SCALE GENOMIC DNA]</scope>
    <source>
        <strain evidence="3 4">Q3-56</strain>
    </source>
</reference>
<accession>A0ABX7I4U0</accession>
<name>A0ABX7I4U0_9BACT</name>
<gene>
    <name evidence="3" type="ORF">HWI92_09365</name>
</gene>
<dbReference type="InterPro" id="IPR015590">
    <property type="entry name" value="Aldehyde_DH_dom"/>
</dbReference>
<dbReference type="Proteomes" id="UP000612680">
    <property type="component" value="Chromosome"/>
</dbReference>
<dbReference type="PANTHER" id="PTHR43353">
    <property type="entry name" value="SUCCINATE-SEMIALDEHYDE DEHYDROGENASE, MITOCHONDRIAL"/>
    <property type="match status" value="1"/>
</dbReference>